<evidence type="ECO:0000313" key="5">
    <source>
        <dbReference type="EMBL" id="KAF2718824.1"/>
    </source>
</evidence>
<gene>
    <name evidence="5" type="ORF">K431DRAFT_124620</name>
</gene>
<dbReference type="InterPro" id="IPR018466">
    <property type="entry name" value="Kre9/Knh1-like_N"/>
</dbReference>
<evidence type="ECO:0000256" key="2">
    <source>
        <dbReference type="SAM" id="MobiDB-lite"/>
    </source>
</evidence>
<keyword evidence="1 3" id="KW-0732">Signal</keyword>
<feature type="region of interest" description="Disordered" evidence="2">
    <location>
        <begin position="142"/>
        <end position="226"/>
    </location>
</feature>
<evidence type="ECO:0000313" key="6">
    <source>
        <dbReference type="Proteomes" id="UP000799441"/>
    </source>
</evidence>
<organism evidence="5 6">
    <name type="scientific">Polychaeton citri CBS 116435</name>
    <dbReference type="NCBI Taxonomy" id="1314669"/>
    <lineage>
        <taxon>Eukaryota</taxon>
        <taxon>Fungi</taxon>
        <taxon>Dikarya</taxon>
        <taxon>Ascomycota</taxon>
        <taxon>Pezizomycotina</taxon>
        <taxon>Dothideomycetes</taxon>
        <taxon>Dothideomycetidae</taxon>
        <taxon>Capnodiales</taxon>
        <taxon>Capnodiaceae</taxon>
        <taxon>Polychaeton</taxon>
    </lineage>
</organism>
<evidence type="ECO:0000256" key="1">
    <source>
        <dbReference type="ARBA" id="ARBA00022729"/>
    </source>
</evidence>
<protein>
    <recommendedName>
        <fullName evidence="4">Yeast cell wall synthesis Kre9/Knh1-like N-terminal domain-containing protein</fullName>
    </recommendedName>
</protein>
<feature type="chain" id="PRO_5040358889" description="Yeast cell wall synthesis Kre9/Knh1-like N-terminal domain-containing protein" evidence="3">
    <location>
        <begin position="21"/>
        <end position="249"/>
    </location>
</feature>
<dbReference type="AlphaFoldDB" id="A0A9P4Q2Z6"/>
<accession>A0A9P4Q2Z6</accession>
<evidence type="ECO:0000256" key="3">
    <source>
        <dbReference type="SAM" id="SignalP"/>
    </source>
</evidence>
<dbReference type="EMBL" id="MU003819">
    <property type="protein sequence ID" value="KAF2718824.1"/>
    <property type="molecule type" value="Genomic_DNA"/>
</dbReference>
<proteinExistence type="predicted"/>
<comment type="caution">
    <text evidence="5">The sequence shown here is derived from an EMBL/GenBank/DDBJ whole genome shotgun (WGS) entry which is preliminary data.</text>
</comment>
<feature type="signal peptide" evidence="3">
    <location>
        <begin position="1"/>
        <end position="20"/>
    </location>
</feature>
<name>A0A9P4Q2Z6_9PEZI</name>
<dbReference type="PANTHER" id="PTHR40633">
    <property type="entry name" value="MATRIX PROTEIN, PUTATIVE (AFU_ORTHOLOGUE AFUA_8G05410)-RELATED"/>
    <property type="match status" value="1"/>
</dbReference>
<reference evidence="5" key="1">
    <citation type="journal article" date="2020" name="Stud. Mycol.">
        <title>101 Dothideomycetes genomes: a test case for predicting lifestyles and emergence of pathogens.</title>
        <authorList>
            <person name="Haridas S."/>
            <person name="Albert R."/>
            <person name="Binder M."/>
            <person name="Bloem J."/>
            <person name="Labutti K."/>
            <person name="Salamov A."/>
            <person name="Andreopoulos B."/>
            <person name="Baker S."/>
            <person name="Barry K."/>
            <person name="Bills G."/>
            <person name="Bluhm B."/>
            <person name="Cannon C."/>
            <person name="Castanera R."/>
            <person name="Culley D."/>
            <person name="Daum C."/>
            <person name="Ezra D."/>
            <person name="Gonzalez J."/>
            <person name="Henrissat B."/>
            <person name="Kuo A."/>
            <person name="Liang C."/>
            <person name="Lipzen A."/>
            <person name="Lutzoni F."/>
            <person name="Magnuson J."/>
            <person name="Mondo S."/>
            <person name="Nolan M."/>
            <person name="Ohm R."/>
            <person name="Pangilinan J."/>
            <person name="Park H.-J."/>
            <person name="Ramirez L."/>
            <person name="Alfaro M."/>
            <person name="Sun H."/>
            <person name="Tritt A."/>
            <person name="Yoshinaga Y."/>
            <person name="Zwiers L.-H."/>
            <person name="Turgeon B."/>
            <person name="Goodwin S."/>
            <person name="Spatafora J."/>
            <person name="Crous P."/>
            <person name="Grigoriev I."/>
        </authorList>
    </citation>
    <scope>NUCLEOTIDE SEQUENCE</scope>
    <source>
        <strain evidence="5">CBS 116435</strain>
    </source>
</reference>
<dbReference type="InterPro" id="IPR052982">
    <property type="entry name" value="SRP1/TIP1-like"/>
</dbReference>
<keyword evidence="6" id="KW-1185">Reference proteome</keyword>
<feature type="compositionally biased region" description="Low complexity" evidence="2">
    <location>
        <begin position="142"/>
        <end position="220"/>
    </location>
</feature>
<dbReference type="Pfam" id="PF10342">
    <property type="entry name" value="Kre9_KNH"/>
    <property type="match status" value="1"/>
</dbReference>
<dbReference type="PANTHER" id="PTHR40633:SF1">
    <property type="entry name" value="GPI ANCHORED SERINE-THREONINE RICH PROTEIN (AFU_ORTHOLOGUE AFUA_1G03630)"/>
    <property type="match status" value="1"/>
</dbReference>
<dbReference type="Proteomes" id="UP000799441">
    <property type="component" value="Unassembled WGS sequence"/>
</dbReference>
<feature type="domain" description="Yeast cell wall synthesis Kre9/Knh1-like N-terminal" evidence="4">
    <location>
        <begin position="29"/>
        <end position="116"/>
    </location>
</feature>
<dbReference type="OrthoDB" id="2260257at2759"/>
<evidence type="ECO:0000259" key="4">
    <source>
        <dbReference type="Pfam" id="PF10342"/>
    </source>
</evidence>
<sequence>MMFLRSSIVAFVGAPLVALAQNANPFSVPSGGFSAVAGESLELNWNPTTDGTVTLVLRSGASSNLNQGSIIEANIDNSGSYTWDVPSGTVRGSDYTIEIVSDTDTSEVNYTPPFVIDSNVTGSPTSQLSSISLVAVTSLRPSSTASPSSSASNSPSTVSSTVDSSVSTSIPSSSESVTLISGSSGSAVPTGSSTATSSGESSSTTSAGSTDSSSSTTGAAFQSQTDNVAPRATVVAGLLGAIALGALAL</sequence>